<accession>A0A8S5V1B9</accession>
<dbReference type="EMBL" id="BK016180">
    <property type="protein sequence ID" value="DAG00484.1"/>
    <property type="molecule type" value="Genomic_DNA"/>
</dbReference>
<proteinExistence type="predicted"/>
<reference evidence="1" key="1">
    <citation type="journal article" date="2021" name="Proc. Natl. Acad. Sci. U.S.A.">
        <title>A Catalog of Tens of Thousands of Viruses from Human Metagenomes Reveals Hidden Associations with Chronic Diseases.</title>
        <authorList>
            <person name="Tisza M.J."/>
            <person name="Buck C.B."/>
        </authorList>
    </citation>
    <scope>NUCLEOTIDE SEQUENCE</scope>
    <source>
        <strain evidence="1">Ct3r22</strain>
    </source>
</reference>
<name>A0A8S5V1B9_9CAUD</name>
<organism evidence="1">
    <name type="scientific">Siphoviridae sp. ct3r22</name>
    <dbReference type="NCBI Taxonomy" id="2825325"/>
    <lineage>
        <taxon>Viruses</taxon>
        <taxon>Duplodnaviria</taxon>
        <taxon>Heunggongvirae</taxon>
        <taxon>Uroviricota</taxon>
        <taxon>Caudoviricetes</taxon>
    </lineage>
</organism>
<sequence>MDEKKYLIRDVNAQGLLIWLNENFIKDNGKPFNRNDVTFYIKRGHIPEYLGGNEIVIIPKKHCTVKLYNVLANDINKTFEE</sequence>
<evidence type="ECO:0000313" key="1">
    <source>
        <dbReference type="EMBL" id="DAG00484.1"/>
    </source>
</evidence>
<protein>
    <submittedName>
        <fullName evidence="1">Uncharacterized protein</fullName>
    </submittedName>
</protein>